<keyword evidence="5" id="KW-0418">Kinase</keyword>
<dbReference type="SUPFAM" id="SSF52738">
    <property type="entry name" value="Methylesterase CheB, C-terminal domain"/>
    <property type="match status" value="1"/>
</dbReference>
<dbReference type="Gene3D" id="3.40.50.180">
    <property type="entry name" value="Methylesterase CheB, C-terminal domain"/>
    <property type="match status" value="1"/>
</dbReference>
<feature type="modified residue" description="4-aspartylphosphate" evidence="7">
    <location>
        <position position="1329"/>
    </location>
</feature>
<dbReference type="SMART" id="SM00448">
    <property type="entry name" value="REC"/>
    <property type="match status" value="1"/>
</dbReference>
<keyword evidence="6" id="KW-0145">Chemotaxis</keyword>
<dbReference type="Pfam" id="PF13188">
    <property type="entry name" value="PAS_8"/>
    <property type="match status" value="1"/>
</dbReference>
<dbReference type="FunFam" id="3.30.565.10:FF:000006">
    <property type="entry name" value="Sensor histidine kinase WalK"/>
    <property type="match status" value="1"/>
</dbReference>
<name>A0A2G4EUW2_9CYAN</name>
<keyword evidence="8" id="KW-0175">Coiled coil</keyword>
<dbReference type="InterPro" id="IPR000014">
    <property type="entry name" value="PAS"/>
</dbReference>
<dbReference type="InterPro" id="IPR011006">
    <property type="entry name" value="CheY-like_superfamily"/>
</dbReference>
<feature type="domain" description="CheB-type methylesterase" evidence="11">
    <location>
        <begin position="31"/>
        <end position="210"/>
    </location>
</feature>
<dbReference type="CDD" id="cd16434">
    <property type="entry name" value="CheB-CheR_fusion"/>
    <property type="match status" value="1"/>
</dbReference>
<dbReference type="SUPFAM" id="SSF53335">
    <property type="entry name" value="S-adenosyl-L-methionine-dependent methyltransferases"/>
    <property type="match status" value="1"/>
</dbReference>
<dbReference type="PROSITE" id="PS50110">
    <property type="entry name" value="RESPONSE_REGULATORY"/>
    <property type="match status" value="1"/>
</dbReference>
<dbReference type="SMART" id="SM00138">
    <property type="entry name" value="MeTrc"/>
    <property type="match status" value="1"/>
</dbReference>
<protein>
    <recommendedName>
        <fullName evidence="2">histidine kinase</fullName>
        <ecNumber evidence="2">2.7.13.3</ecNumber>
    </recommendedName>
</protein>
<dbReference type="Pfam" id="PF13596">
    <property type="entry name" value="PAS_10"/>
    <property type="match status" value="1"/>
</dbReference>
<dbReference type="OrthoDB" id="9799157at2"/>
<dbReference type="Gene3D" id="3.30.450.20">
    <property type="entry name" value="PAS domain"/>
    <property type="match status" value="2"/>
</dbReference>
<dbReference type="Gene3D" id="1.10.287.130">
    <property type="match status" value="1"/>
</dbReference>
<dbReference type="PANTHER" id="PTHR24422:SF27">
    <property type="entry name" value="PROTEIN-GLUTAMATE O-METHYLTRANSFERASE"/>
    <property type="match status" value="1"/>
</dbReference>
<dbReference type="InterPro" id="IPR035909">
    <property type="entry name" value="CheB_C"/>
</dbReference>
<dbReference type="InterPro" id="IPR036097">
    <property type="entry name" value="HisK_dim/P_sf"/>
</dbReference>
<dbReference type="InterPro" id="IPR003594">
    <property type="entry name" value="HATPase_dom"/>
</dbReference>
<dbReference type="InterPro" id="IPR000780">
    <property type="entry name" value="CheR_MeTrfase"/>
</dbReference>
<dbReference type="RefSeq" id="WP_096831061.1">
    <property type="nucleotide sequence ID" value="NZ_NXIB02000216.1"/>
</dbReference>
<dbReference type="InterPro" id="IPR005467">
    <property type="entry name" value="His_kinase_dom"/>
</dbReference>
<feature type="active site" evidence="6">
    <location>
        <position position="159"/>
    </location>
</feature>
<dbReference type="InterPro" id="IPR022642">
    <property type="entry name" value="CheR_C"/>
</dbReference>
<dbReference type="GO" id="GO:0005737">
    <property type="term" value="C:cytoplasm"/>
    <property type="evidence" value="ECO:0007669"/>
    <property type="project" value="InterPro"/>
</dbReference>
<dbReference type="Pfam" id="PF00512">
    <property type="entry name" value="HisKA"/>
    <property type="match status" value="1"/>
</dbReference>
<dbReference type="SUPFAM" id="SSF47384">
    <property type="entry name" value="Homodimeric domain of signal transducing histidine kinase"/>
    <property type="match status" value="1"/>
</dbReference>
<dbReference type="PANTHER" id="PTHR24422">
    <property type="entry name" value="CHEMOTAXIS PROTEIN METHYLTRANSFERASE"/>
    <property type="match status" value="1"/>
</dbReference>
<dbReference type="CDD" id="cd16922">
    <property type="entry name" value="HATPase_EvgS-ArcB-TorS-like"/>
    <property type="match status" value="1"/>
</dbReference>
<feature type="domain" description="Histidine kinase" evidence="9">
    <location>
        <begin position="1030"/>
        <end position="1246"/>
    </location>
</feature>
<dbReference type="Pfam" id="PF03705">
    <property type="entry name" value="CheR_N"/>
    <property type="match status" value="1"/>
</dbReference>
<gene>
    <name evidence="13" type="ORF">CP500_022140</name>
</gene>
<feature type="coiled-coil region" evidence="8">
    <location>
        <begin position="678"/>
        <end position="751"/>
    </location>
</feature>
<evidence type="ECO:0000259" key="10">
    <source>
        <dbReference type="PROSITE" id="PS50110"/>
    </source>
</evidence>
<dbReference type="Gene3D" id="3.40.50.150">
    <property type="entry name" value="Vaccinia Virus protein VP39"/>
    <property type="match status" value="1"/>
</dbReference>
<dbReference type="InterPro" id="IPR022641">
    <property type="entry name" value="CheR_N"/>
</dbReference>
<dbReference type="Proteomes" id="UP000226442">
    <property type="component" value="Unassembled WGS sequence"/>
</dbReference>
<dbReference type="SUPFAM" id="SSF55874">
    <property type="entry name" value="ATPase domain of HSP90 chaperone/DNA topoisomerase II/histidine kinase"/>
    <property type="match status" value="1"/>
</dbReference>
<dbReference type="SMART" id="SM00387">
    <property type="entry name" value="HATPase_c"/>
    <property type="match status" value="1"/>
</dbReference>
<dbReference type="CDD" id="cd17580">
    <property type="entry name" value="REC_2_DhkD-like"/>
    <property type="match status" value="1"/>
</dbReference>
<comment type="catalytic activity">
    <reaction evidence="1">
        <text>ATP + protein L-histidine = ADP + protein N-phospho-L-histidine.</text>
        <dbReference type="EC" id="2.7.13.3"/>
    </reaction>
</comment>
<dbReference type="InterPro" id="IPR050903">
    <property type="entry name" value="Bact_Chemotaxis_MeTrfase"/>
</dbReference>
<evidence type="ECO:0000259" key="11">
    <source>
        <dbReference type="PROSITE" id="PS50122"/>
    </source>
</evidence>
<dbReference type="Pfam" id="PF02518">
    <property type="entry name" value="HATPase_c"/>
    <property type="match status" value="1"/>
</dbReference>
<dbReference type="InterPro" id="IPR036890">
    <property type="entry name" value="HATPase_C_sf"/>
</dbReference>
<dbReference type="Pfam" id="PF01339">
    <property type="entry name" value="CheB_methylest"/>
    <property type="match status" value="1"/>
</dbReference>
<dbReference type="GO" id="GO:0000155">
    <property type="term" value="F:phosphorelay sensor kinase activity"/>
    <property type="evidence" value="ECO:0007669"/>
    <property type="project" value="InterPro"/>
</dbReference>
<dbReference type="InterPro" id="IPR001789">
    <property type="entry name" value="Sig_transdc_resp-reg_receiver"/>
</dbReference>
<dbReference type="Pfam" id="PF00072">
    <property type="entry name" value="Response_reg"/>
    <property type="match status" value="1"/>
</dbReference>
<sequence length="1401" mass="155325">MTANQPDLENTPDSIALPAIDPAEQNTVEAPFPIVGIVASAGGLEAFRKLLGHLPADTGMAFVLIQHLAPDHKSLLTEILAKTTQMPVSQVTNGTTVEPNQVYIIPPNTKMTLVEGVLKLTPREKVYGKYMPGDAFLVSLAADRGHKSMAVVLSGGDGDGSLGIKAIKAAGGVTFAQCEASAKVDSMPNTAVATGDVDFVLPPQQIAEELANLSANPWISCQIPTIAVAELPELKDVRATILGLLRSTTGVDFTHYKVATIDRRIQRRMLLYKLDRLEDYAKYLREYPAEIQALYQEILIHVTSFFRDPEVFQRLKELVLPTITHNKSAKNPIRIWVAGCSTGEEVYSIAICLLEFLGDRAPLPQIQIFATNISEAAIHKARSGFYSENQMIDVSAERRTRFFILEGAGYRINKSVRELCIFARQNLGSDPPFSNLDLISCRNVLIYLAEPLQKRVIPIFHYSLNQTGFLLLGTSESIGKFSYLFNSVHTKCKIYARKLTENNPIFSFTTSSYPVARVDESEQINKNDPNTLDLQRYTDELILNRYAPPGVVVNEQMNILQVRGDTNAYLRLTPGIPSLNLMTMAREGLLIELRTAIYQALMQNVIVRKERVTVEPGEGESFVNIQVIPFQPATVEKNYFLILFEEVLPTAINLSTVSSESVETTDLEREIVWLRQALATANEEKKSVQANLQAVILDQENLNQDIKVANEEILSSNEELQSTNEELETAKEEIQATNEELTTTNEELRSRNFEQYEVNNDLINLLASINIPILILANDLQIRRFTPMAQQLFNLIPTDIGRPFSDIRSTLDVPDLSAMILEVIDTLHTKEQEVKTLDGYWYILRIRPYRTTENRIDGVVMVWIDIDALKRSAKTLELARNYAETIVETVQTPLVVLDADLQVNTANRSFYETFQVSSPETSHISLFELGNGQWNIPQLRSILEEILVSDVELHNFELDHVFEQIGQKTMLLNACKLQREDQGLMILLSIEDITDRRQFELDRSQLLQQEQSARQQAESSNRAKDEFLANLSHELRNPLTPILGWAKLLRSGKLNEAAVTRALDIIERSAIAQTQLIEDILDISRITSGKLNLDTSPIDLVVVAQSAIEGVQLSADAKNIQMLAQLSSATVLGDANRLQQVLWNLLSNSIKFTPSGGRVEIVLEAIDSHAQIRVSDTGKGILAEFLPYIFDRFHQGDSSTTKANQGLGLGLSIVRHLVELHGGTVQAESPGEGQGTTMTVRLPLVSIAQELTPPSNLEPTVFTSSVNASTDYIRSLEGLHILSVDDDADTRELLKFVLEDYGAEVETVGSAKEAIAALTENLYDVLISDIGMPGEDGYSLIQQVRSLDAAAGGNIPAIALTAYASDGERIKAIDIGFNKHIAKPVKPIQLALIVAELAGRF</sequence>
<dbReference type="GO" id="GO:0008984">
    <property type="term" value="F:protein-glutamate methylesterase activity"/>
    <property type="evidence" value="ECO:0007669"/>
    <property type="project" value="InterPro"/>
</dbReference>
<dbReference type="InterPro" id="IPR003661">
    <property type="entry name" value="HisK_dim/P_dom"/>
</dbReference>
<dbReference type="Gene3D" id="3.40.50.2300">
    <property type="match status" value="1"/>
</dbReference>
<feature type="active site" evidence="6">
    <location>
        <position position="40"/>
    </location>
</feature>
<evidence type="ECO:0000256" key="7">
    <source>
        <dbReference type="PROSITE-ProRule" id="PRU00169"/>
    </source>
</evidence>
<reference evidence="13" key="1">
    <citation type="submission" date="2017-10" db="EMBL/GenBank/DDBJ databases">
        <title>Draft genome sequence of the planktic cyanobacteria Tychonema bourrellyi isolated from alpine lentic freshwater.</title>
        <authorList>
            <person name="Tett A."/>
            <person name="Armanini F."/>
            <person name="Asnicar F."/>
            <person name="Boscaini A."/>
            <person name="Pasolli E."/>
            <person name="Zolfo M."/>
            <person name="Donati C."/>
            <person name="Salmaso N."/>
            <person name="Segata N."/>
        </authorList>
    </citation>
    <scope>NUCLEOTIDE SEQUENCE</scope>
    <source>
        <strain evidence="13">FEM_GT703</strain>
    </source>
</reference>
<evidence type="ECO:0000256" key="3">
    <source>
        <dbReference type="ARBA" id="ARBA00022553"/>
    </source>
</evidence>
<keyword evidence="14" id="KW-1185">Reference proteome</keyword>
<dbReference type="PROSITE" id="PS50122">
    <property type="entry name" value="CHEB"/>
    <property type="match status" value="1"/>
</dbReference>
<dbReference type="SUPFAM" id="SSF47757">
    <property type="entry name" value="Chemotaxis receptor methyltransferase CheR, N-terminal domain"/>
    <property type="match status" value="1"/>
</dbReference>
<evidence type="ECO:0000259" key="9">
    <source>
        <dbReference type="PROSITE" id="PS50109"/>
    </source>
</evidence>
<dbReference type="SMART" id="SM00091">
    <property type="entry name" value="PAS"/>
    <property type="match status" value="2"/>
</dbReference>
<keyword evidence="3 7" id="KW-0597">Phosphoprotein</keyword>
<evidence type="ECO:0000256" key="4">
    <source>
        <dbReference type="ARBA" id="ARBA00022679"/>
    </source>
</evidence>
<dbReference type="InterPro" id="IPR000673">
    <property type="entry name" value="Sig_transdc_resp-reg_Me-estase"/>
</dbReference>
<proteinExistence type="predicted"/>
<dbReference type="EMBL" id="NXIB02000216">
    <property type="protein sequence ID" value="PHX53321.1"/>
    <property type="molecule type" value="Genomic_DNA"/>
</dbReference>
<keyword evidence="6" id="KW-0378">Hydrolase</keyword>
<dbReference type="PROSITE" id="PS50109">
    <property type="entry name" value="HIS_KIN"/>
    <property type="match status" value="1"/>
</dbReference>
<dbReference type="CDD" id="cd00082">
    <property type="entry name" value="HisKA"/>
    <property type="match status" value="1"/>
</dbReference>
<feature type="domain" description="CheR-type methyltransferase" evidence="12">
    <location>
        <begin position="244"/>
        <end position="521"/>
    </location>
</feature>
<organism evidence="13 14">
    <name type="scientific">Tychonema bourrellyi FEM_GT703</name>
    <dbReference type="NCBI Taxonomy" id="2040638"/>
    <lineage>
        <taxon>Bacteria</taxon>
        <taxon>Bacillati</taxon>
        <taxon>Cyanobacteriota</taxon>
        <taxon>Cyanophyceae</taxon>
        <taxon>Oscillatoriophycideae</taxon>
        <taxon>Oscillatoriales</taxon>
        <taxon>Microcoleaceae</taxon>
        <taxon>Tychonema</taxon>
    </lineage>
</organism>
<dbReference type="Gene3D" id="3.30.565.10">
    <property type="entry name" value="Histidine kinase-like ATPase, C-terminal domain"/>
    <property type="match status" value="1"/>
</dbReference>
<feature type="active site" evidence="6">
    <location>
        <position position="67"/>
    </location>
</feature>
<evidence type="ECO:0000313" key="14">
    <source>
        <dbReference type="Proteomes" id="UP000226442"/>
    </source>
</evidence>
<dbReference type="GO" id="GO:0006935">
    <property type="term" value="P:chemotaxis"/>
    <property type="evidence" value="ECO:0007669"/>
    <property type="project" value="UniProtKB-UniRule"/>
</dbReference>
<dbReference type="EC" id="2.7.13.3" evidence="2"/>
<evidence type="ECO:0000259" key="12">
    <source>
        <dbReference type="PROSITE" id="PS50123"/>
    </source>
</evidence>
<evidence type="ECO:0000256" key="5">
    <source>
        <dbReference type="ARBA" id="ARBA00022777"/>
    </source>
</evidence>
<dbReference type="GO" id="GO:0000156">
    <property type="term" value="F:phosphorelay response regulator activity"/>
    <property type="evidence" value="ECO:0007669"/>
    <property type="project" value="InterPro"/>
</dbReference>
<dbReference type="GO" id="GO:0008757">
    <property type="term" value="F:S-adenosylmethionine-dependent methyltransferase activity"/>
    <property type="evidence" value="ECO:0007669"/>
    <property type="project" value="InterPro"/>
</dbReference>
<keyword evidence="4" id="KW-0808">Transferase</keyword>
<dbReference type="InterPro" id="IPR029063">
    <property type="entry name" value="SAM-dependent_MTases_sf"/>
</dbReference>
<evidence type="ECO:0000256" key="2">
    <source>
        <dbReference type="ARBA" id="ARBA00012438"/>
    </source>
</evidence>
<evidence type="ECO:0000256" key="8">
    <source>
        <dbReference type="SAM" id="Coils"/>
    </source>
</evidence>
<dbReference type="PROSITE" id="PS50123">
    <property type="entry name" value="CHER"/>
    <property type="match status" value="1"/>
</dbReference>
<dbReference type="SMART" id="SM00388">
    <property type="entry name" value="HisKA"/>
    <property type="match status" value="1"/>
</dbReference>
<evidence type="ECO:0000256" key="1">
    <source>
        <dbReference type="ARBA" id="ARBA00000085"/>
    </source>
</evidence>
<dbReference type="InterPro" id="IPR035965">
    <property type="entry name" value="PAS-like_dom_sf"/>
</dbReference>
<accession>A0A2G4EUW2</accession>
<evidence type="ECO:0000256" key="6">
    <source>
        <dbReference type="PROSITE-ProRule" id="PRU00050"/>
    </source>
</evidence>
<evidence type="ECO:0000313" key="13">
    <source>
        <dbReference type="EMBL" id="PHX53321.1"/>
    </source>
</evidence>
<feature type="domain" description="Response regulatory" evidence="10">
    <location>
        <begin position="1280"/>
        <end position="1398"/>
    </location>
</feature>
<dbReference type="SUPFAM" id="SSF52172">
    <property type="entry name" value="CheY-like"/>
    <property type="match status" value="1"/>
</dbReference>
<comment type="caution">
    <text evidence="13">The sequence shown here is derived from an EMBL/GenBank/DDBJ whole genome shotgun (WGS) entry which is preliminary data.</text>
</comment>
<dbReference type="Pfam" id="PF01739">
    <property type="entry name" value="CheR"/>
    <property type="match status" value="1"/>
</dbReference>
<dbReference type="SUPFAM" id="SSF55785">
    <property type="entry name" value="PYP-like sensor domain (PAS domain)"/>
    <property type="match status" value="2"/>
</dbReference>
<dbReference type="PRINTS" id="PR00996">
    <property type="entry name" value="CHERMTFRASE"/>
</dbReference>